<feature type="region of interest" description="Disordered" evidence="1">
    <location>
        <begin position="110"/>
        <end position="133"/>
    </location>
</feature>
<gene>
    <name evidence="3" type="ORF">A2954_00725</name>
</gene>
<proteinExistence type="predicted"/>
<reference evidence="3 4" key="1">
    <citation type="journal article" date="2016" name="Nat. Commun.">
        <title>Thousands of microbial genomes shed light on interconnected biogeochemical processes in an aquifer system.</title>
        <authorList>
            <person name="Anantharaman K."/>
            <person name="Brown C.T."/>
            <person name="Hug L.A."/>
            <person name="Sharon I."/>
            <person name="Castelle C.J."/>
            <person name="Probst A.J."/>
            <person name="Thomas B.C."/>
            <person name="Singh A."/>
            <person name="Wilkins M.J."/>
            <person name="Karaoz U."/>
            <person name="Brodie E.L."/>
            <person name="Williams K.H."/>
            <person name="Hubbard S.S."/>
            <person name="Banfield J.F."/>
        </authorList>
    </citation>
    <scope>NUCLEOTIDE SEQUENCE [LARGE SCALE GENOMIC DNA]</scope>
</reference>
<dbReference type="Proteomes" id="UP000177698">
    <property type="component" value="Unassembled WGS sequence"/>
</dbReference>
<organism evidence="3 4">
    <name type="scientific">Candidatus Roizmanbacteria bacterium RIFCSPLOWO2_01_FULL_37_12</name>
    <dbReference type="NCBI Taxonomy" id="1802056"/>
    <lineage>
        <taxon>Bacteria</taxon>
        <taxon>Candidatus Roizmaniibacteriota</taxon>
    </lineage>
</organism>
<sequence>MDKSIQTKKEWYKTKWGIFGMLLLLPLTLIVLFIYLMVKLSGLIWKQKWNTKVRIALIMFLWGILPFLGLVSDYGSNSAKTTSEQEEVVVSNSISQVTTSPTNLPINSLTSTPNIEATNTPTPSKIPEKKTKAKPKPEQIFEGICQKYGGSNNCSYFEDEIGNWSVTQLIQPKEDFMLFSTSKQLSRDFIFAVYATKLPISHASITISMSGKYYRAGLGADVADTQPDTTWTNKDVGPSIFHDFLKEKTNGSAGDDLDSTYLETNFD</sequence>
<protein>
    <submittedName>
        <fullName evidence="3">Uncharacterized protein</fullName>
    </submittedName>
</protein>
<evidence type="ECO:0000313" key="4">
    <source>
        <dbReference type="Proteomes" id="UP000177698"/>
    </source>
</evidence>
<dbReference type="AlphaFoldDB" id="A0A1F7IDT3"/>
<feature type="compositionally biased region" description="Polar residues" evidence="1">
    <location>
        <begin position="110"/>
        <end position="122"/>
    </location>
</feature>
<evidence type="ECO:0000313" key="3">
    <source>
        <dbReference type="EMBL" id="OGK41511.1"/>
    </source>
</evidence>
<evidence type="ECO:0000256" key="1">
    <source>
        <dbReference type="SAM" id="MobiDB-lite"/>
    </source>
</evidence>
<dbReference type="EMBL" id="MGAG01000011">
    <property type="protein sequence ID" value="OGK41511.1"/>
    <property type="molecule type" value="Genomic_DNA"/>
</dbReference>
<keyword evidence="2" id="KW-1133">Transmembrane helix</keyword>
<accession>A0A1F7IDT3</accession>
<evidence type="ECO:0000256" key="2">
    <source>
        <dbReference type="SAM" id="Phobius"/>
    </source>
</evidence>
<name>A0A1F7IDT3_9BACT</name>
<keyword evidence="2" id="KW-0472">Membrane</keyword>
<feature type="transmembrane region" description="Helical" evidence="2">
    <location>
        <begin position="53"/>
        <end position="71"/>
    </location>
</feature>
<feature type="transmembrane region" description="Helical" evidence="2">
    <location>
        <begin position="16"/>
        <end position="38"/>
    </location>
</feature>
<comment type="caution">
    <text evidence="3">The sequence shown here is derived from an EMBL/GenBank/DDBJ whole genome shotgun (WGS) entry which is preliminary data.</text>
</comment>
<dbReference type="STRING" id="1802056.A2954_00725"/>
<keyword evidence="2" id="KW-0812">Transmembrane</keyword>